<dbReference type="EMBL" id="JAPDDP010000013">
    <property type="protein sequence ID" value="MDA0180453.1"/>
    <property type="molecule type" value="Genomic_DNA"/>
</dbReference>
<keyword evidence="1" id="KW-1133">Transmembrane helix</keyword>
<dbReference type="RefSeq" id="WP_270024763.1">
    <property type="nucleotide sequence ID" value="NZ_JAPDDP010000013.1"/>
</dbReference>
<name>A0A9X3S7L7_9ACTN</name>
<keyword evidence="1" id="KW-0472">Membrane</keyword>
<gene>
    <name evidence="2" type="ORF">OJ997_09125</name>
</gene>
<dbReference type="Proteomes" id="UP001147653">
    <property type="component" value="Unassembled WGS sequence"/>
</dbReference>
<protein>
    <submittedName>
        <fullName evidence="2">Uncharacterized protein</fullName>
    </submittedName>
</protein>
<keyword evidence="1" id="KW-0812">Transmembrane</keyword>
<keyword evidence="3" id="KW-1185">Reference proteome</keyword>
<organism evidence="2 3">
    <name type="scientific">Solirubrobacter phytolaccae</name>
    <dbReference type="NCBI Taxonomy" id="1404360"/>
    <lineage>
        <taxon>Bacteria</taxon>
        <taxon>Bacillati</taxon>
        <taxon>Actinomycetota</taxon>
        <taxon>Thermoleophilia</taxon>
        <taxon>Solirubrobacterales</taxon>
        <taxon>Solirubrobacteraceae</taxon>
        <taxon>Solirubrobacter</taxon>
    </lineage>
</organism>
<sequence>MSLKRWLPTFLGFPLGGLIAINTVGSVTGPLSGAAAGVVAGAAIGAAQWLALRTDTRWIAYTAAATGAGGALAAALGAGPIVTGLITGATVGAAQSALLESRSRPAWIATSSAAWALGWFVTSNVIVDLERGYAVFGSSGAVLATLLTGLVLRLQIAR</sequence>
<evidence type="ECO:0000256" key="1">
    <source>
        <dbReference type="SAM" id="Phobius"/>
    </source>
</evidence>
<dbReference type="AlphaFoldDB" id="A0A9X3S7L7"/>
<evidence type="ECO:0000313" key="2">
    <source>
        <dbReference type="EMBL" id="MDA0180453.1"/>
    </source>
</evidence>
<feature type="transmembrane region" description="Helical" evidence="1">
    <location>
        <begin position="7"/>
        <end position="25"/>
    </location>
</feature>
<feature type="transmembrane region" description="Helical" evidence="1">
    <location>
        <begin position="31"/>
        <end position="51"/>
    </location>
</feature>
<evidence type="ECO:0000313" key="3">
    <source>
        <dbReference type="Proteomes" id="UP001147653"/>
    </source>
</evidence>
<feature type="transmembrane region" description="Helical" evidence="1">
    <location>
        <begin position="133"/>
        <end position="152"/>
    </location>
</feature>
<proteinExistence type="predicted"/>
<feature type="transmembrane region" description="Helical" evidence="1">
    <location>
        <begin position="81"/>
        <end position="99"/>
    </location>
</feature>
<feature type="transmembrane region" description="Helical" evidence="1">
    <location>
        <begin position="106"/>
        <end position="127"/>
    </location>
</feature>
<reference evidence="2" key="1">
    <citation type="submission" date="2022-10" db="EMBL/GenBank/DDBJ databases">
        <title>The WGS of Solirubrobacter phytolaccae KCTC 29190.</title>
        <authorList>
            <person name="Jiang Z."/>
        </authorList>
    </citation>
    <scope>NUCLEOTIDE SEQUENCE</scope>
    <source>
        <strain evidence="2">KCTC 29190</strain>
    </source>
</reference>
<comment type="caution">
    <text evidence="2">The sequence shown here is derived from an EMBL/GenBank/DDBJ whole genome shotgun (WGS) entry which is preliminary data.</text>
</comment>
<accession>A0A9X3S7L7</accession>